<sequence>MVKSIVKMNGFETPEKAKKETKKRIKWLYKVDEPAHRLLAGRMEDCIDYRKQIGEKIGQPCNSRACFLCNKDLREKIVDEYVELIDGDPRDYMLMTIIPYQLWFKHHELDDFNLSRVKREFREQLKSAGFQGPIIGMFEMDFHTPDEVWGPHFHLILPYTDRNQRAYKNYQNMKNWSDAIEFAPHISHRPFHHERIKEGETTEVVSYIHKMMPRERTHYMDKDGKPNSRPRRLKDRLFADSLVKIDQWSYATLRIFWDKKGRW</sequence>
<accession>A0ABS7YKB9</accession>
<evidence type="ECO:0000313" key="2">
    <source>
        <dbReference type="Proteomes" id="UP001199044"/>
    </source>
</evidence>
<gene>
    <name evidence="1" type="ORF">LDJ79_08380</name>
</gene>
<organism evidence="1 2">
    <name type="scientific">Vibrio tritonius</name>
    <dbReference type="NCBI Taxonomy" id="1435069"/>
    <lineage>
        <taxon>Bacteria</taxon>
        <taxon>Pseudomonadati</taxon>
        <taxon>Pseudomonadota</taxon>
        <taxon>Gammaproteobacteria</taxon>
        <taxon>Vibrionales</taxon>
        <taxon>Vibrionaceae</taxon>
        <taxon>Vibrio</taxon>
    </lineage>
</organism>
<proteinExistence type="predicted"/>
<protein>
    <recommendedName>
        <fullName evidence="3">Replication protein</fullName>
    </recommendedName>
</protein>
<reference evidence="2" key="1">
    <citation type="submission" date="2023-07" db="EMBL/GenBank/DDBJ databases">
        <title>Molecular identification of indigenous halophilic bacteria isolated from red sea cost, biodegradation of synthetic dyes and assessment of degraded metabolite toxicity.</title>
        <authorList>
            <person name="Chaieb K."/>
            <person name="Altayb H.N."/>
        </authorList>
    </citation>
    <scope>NUCLEOTIDE SEQUENCE [LARGE SCALE GENOMIC DNA]</scope>
    <source>
        <strain evidence="2">K20</strain>
    </source>
</reference>
<keyword evidence="2" id="KW-1185">Reference proteome</keyword>
<dbReference type="Proteomes" id="UP001199044">
    <property type="component" value="Unassembled WGS sequence"/>
</dbReference>
<comment type="caution">
    <text evidence="1">The sequence shown here is derived from an EMBL/GenBank/DDBJ whole genome shotgun (WGS) entry which is preliminary data.</text>
</comment>
<name>A0ABS7YKB9_9VIBR</name>
<dbReference type="RefSeq" id="WP_225250254.1">
    <property type="nucleotide sequence ID" value="NZ_JAIWIU010000047.1"/>
</dbReference>
<dbReference type="EMBL" id="JAIWIU010000047">
    <property type="protein sequence ID" value="MCA2016124.1"/>
    <property type="molecule type" value="Genomic_DNA"/>
</dbReference>
<evidence type="ECO:0000313" key="1">
    <source>
        <dbReference type="EMBL" id="MCA2016124.1"/>
    </source>
</evidence>
<evidence type="ECO:0008006" key="3">
    <source>
        <dbReference type="Google" id="ProtNLM"/>
    </source>
</evidence>